<dbReference type="InterPro" id="IPR008480">
    <property type="entry name" value="DUF761_pln"/>
</dbReference>
<feature type="compositionally biased region" description="Basic and acidic residues" evidence="1">
    <location>
        <begin position="922"/>
        <end position="948"/>
    </location>
</feature>
<proteinExistence type="predicted"/>
<feature type="region of interest" description="Disordered" evidence="1">
    <location>
        <begin position="640"/>
        <end position="1021"/>
    </location>
</feature>
<evidence type="ECO:0000313" key="4">
    <source>
        <dbReference type="Proteomes" id="UP001372338"/>
    </source>
</evidence>
<sequence length="1060" mass="117860">MADPTPFTKTHHSPFSRTHQQKPIINNNKGKSFSAFLFKYLFLALFIIAVPLFPSQAPDFVNQTLLTKFWELIHLLFIGIVVAYGLFSRRNVEHEIIDIDIGTESRASSVVVGGGNAASYVSKMFPVSTIFDENENFDEKRMMMMHCWNNQYFDGGQEGFVCPPPNGGVAAVGVFDEQYKTQMPISEDGFGYSVGFDGTNEVQAWNSESYQSEPVVVIAQPCYAVGECGEVVGYKPLGLPVRSLRSVTGGGGRGGGVDGVKYSNESDSSSGSRGSRNSSLKNKDREFGDMDPSSLEKEFNDASAVGASASPIPWRSRPRKMGRQKGYGHVTRPVHCRPLSVDETKFEALSSSSSQSTIPFSSDAAMYCTMNSISSDNMNFQEEEIGKEEASYVPAPEKMNFQEEDLRQKTSFVPASENMNFEEEDLGQRKTSYMPGSENMNFQEVDLGKKIFQGSSSRNGRKGTKGKYATVSHPSHFRPMSVDESQLESLTSRSFQSMGSFSSHPSMYSSFDSNTSDNMNFQDEDIEQEKTSRVYVSENMISREEDMGLKKAFNVHGSENVNFQEEKLRQRKTCYVPASENIKFQEEDMGPKKTFYVHASENVNFQEENLGQKKTSFVPASENMNFPEFDLGKKISRGTYSRNGRMETKGKSAYAPVPSHFRPMSVDESQFEEGNVSFQEEDIGKKIPDGISSRNGRTETKGKSAAVSHPSHFRPMSVDETQFEEENLGQKKTYYEHGSENMNFQEEDLGKNISQGLSSRDGRTETKGKSAAVDETQFELLSGRSFRSMGSFSSRKSLSSSVSSENMNLLNEDFEEKKSSHGSSSSSSSPPARSNHVRIYSNDSLLQDDIQSNLSDDLRDLSEIRGEDPPGNKESGMHAMLSDSEKPASLPKTPSRGKSVRTRRASGLSSGQIRIGEISSKQTDEKVEKKPNNVEAALMRKDKMKSGEPDIPLKGTSKKTLDSYCPPKPEVAFTDHHKRDKQELSKNVSSIDDSDSEVENIQLSSDDDEVSERVNDSGLDSEVDKKASEFIAKFKAQIRLQKMGSLDRSKGQKTIGNYIR</sequence>
<feature type="region of interest" description="Disordered" evidence="1">
    <location>
        <begin position="453"/>
        <end position="478"/>
    </location>
</feature>
<keyword evidence="2" id="KW-1133">Transmembrane helix</keyword>
<protein>
    <submittedName>
        <fullName evidence="3">Uncharacterized protein</fullName>
    </submittedName>
</protein>
<feature type="region of interest" description="Disordered" evidence="1">
    <location>
        <begin position="245"/>
        <end position="331"/>
    </location>
</feature>
<feature type="compositionally biased region" description="Low complexity" evidence="1">
    <location>
        <begin position="259"/>
        <end position="279"/>
    </location>
</feature>
<feature type="compositionally biased region" description="Basic and acidic residues" evidence="1">
    <location>
        <begin position="281"/>
        <end position="300"/>
    </location>
</feature>
<keyword evidence="4" id="KW-1185">Reference proteome</keyword>
<feature type="compositionally biased region" description="Polar residues" evidence="1">
    <location>
        <begin position="841"/>
        <end position="855"/>
    </location>
</feature>
<feature type="compositionally biased region" description="Low complexity" evidence="1">
    <location>
        <begin position="780"/>
        <end position="804"/>
    </location>
</feature>
<evidence type="ECO:0000256" key="1">
    <source>
        <dbReference type="SAM" id="MobiDB-lite"/>
    </source>
</evidence>
<dbReference type="Proteomes" id="UP001372338">
    <property type="component" value="Unassembled WGS sequence"/>
</dbReference>
<comment type="caution">
    <text evidence="3">The sequence shown here is derived from an EMBL/GenBank/DDBJ whole genome shotgun (WGS) entry which is preliminary data.</text>
</comment>
<evidence type="ECO:0000256" key="2">
    <source>
        <dbReference type="SAM" id="Phobius"/>
    </source>
</evidence>
<feature type="compositionally biased region" description="Basic and acidic residues" evidence="1">
    <location>
        <begin position="973"/>
        <end position="984"/>
    </location>
</feature>
<feature type="transmembrane region" description="Helical" evidence="2">
    <location>
        <begin position="33"/>
        <end position="53"/>
    </location>
</feature>
<feature type="transmembrane region" description="Helical" evidence="2">
    <location>
        <begin position="65"/>
        <end position="87"/>
    </location>
</feature>
<gene>
    <name evidence="3" type="ORF">RIF29_29880</name>
</gene>
<reference evidence="3 4" key="1">
    <citation type="submission" date="2024-01" db="EMBL/GenBank/DDBJ databases">
        <title>The genomes of 5 underutilized Papilionoideae crops provide insights into root nodulation and disease resistanc.</title>
        <authorList>
            <person name="Yuan L."/>
        </authorList>
    </citation>
    <scope>NUCLEOTIDE SEQUENCE [LARGE SCALE GENOMIC DNA]</scope>
    <source>
        <strain evidence="3">ZHUSHIDOU_FW_LH</strain>
        <tissue evidence="3">Leaf</tissue>
    </source>
</reference>
<dbReference type="AlphaFoldDB" id="A0AAN9HWL4"/>
<accession>A0AAN9HWL4</accession>
<dbReference type="Pfam" id="PF05553">
    <property type="entry name" value="DUF761"/>
    <property type="match status" value="1"/>
</dbReference>
<dbReference type="EMBL" id="JAYWIO010000006">
    <property type="protein sequence ID" value="KAK7256434.1"/>
    <property type="molecule type" value="Genomic_DNA"/>
</dbReference>
<dbReference type="PANTHER" id="PTHR34059">
    <property type="entry name" value="EXPRESSED PROTEIN"/>
    <property type="match status" value="1"/>
</dbReference>
<feature type="compositionally biased region" description="Basic and acidic residues" evidence="1">
    <location>
        <begin position="856"/>
        <end position="871"/>
    </location>
</feature>
<dbReference type="PANTHER" id="PTHR34059:SF6">
    <property type="entry name" value="DUF4408 DOMAIN-CONTAINING PROTEIN"/>
    <property type="match status" value="1"/>
</dbReference>
<name>A0AAN9HWL4_CROPI</name>
<keyword evidence="2" id="KW-0472">Membrane</keyword>
<feature type="region of interest" description="Disordered" evidence="1">
    <location>
        <begin position="1"/>
        <end position="22"/>
    </location>
</feature>
<keyword evidence="2" id="KW-0812">Transmembrane</keyword>
<organism evidence="3 4">
    <name type="scientific">Crotalaria pallida</name>
    <name type="common">Smooth rattlebox</name>
    <name type="synonym">Crotalaria striata</name>
    <dbReference type="NCBI Taxonomy" id="3830"/>
    <lineage>
        <taxon>Eukaryota</taxon>
        <taxon>Viridiplantae</taxon>
        <taxon>Streptophyta</taxon>
        <taxon>Embryophyta</taxon>
        <taxon>Tracheophyta</taxon>
        <taxon>Spermatophyta</taxon>
        <taxon>Magnoliopsida</taxon>
        <taxon>eudicotyledons</taxon>
        <taxon>Gunneridae</taxon>
        <taxon>Pentapetalae</taxon>
        <taxon>rosids</taxon>
        <taxon>fabids</taxon>
        <taxon>Fabales</taxon>
        <taxon>Fabaceae</taxon>
        <taxon>Papilionoideae</taxon>
        <taxon>50 kb inversion clade</taxon>
        <taxon>genistoids sensu lato</taxon>
        <taxon>core genistoids</taxon>
        <taxon>Crotalarieae</taxon>
        <taxon>Crotalaria</taxon>
    </lineage>
</organism>
<evidence type="ECO:0000313" key="3">
    <source>
        <dbReference type="EMBL" id="KAK7256434.1"/>
    </source>
</evidence>
<feature type="compositionally biased region" description="Gly residues" evidence="1">
    <location>
        <begin position="248"/>
        <end position="258"/>
    </location>
</feature>